<dbReference type="EMBL" id="UINC01037472">
    <property type="protein sequence ID" value="SVB33011.1"/>
    <property type="molecule type" value="Genomic_DNA"/>
</dbReference>
<evidence type="ECO:0000313" key="4">
    <source>
        <dbReference type="EMBL" id="SVB33011.1"/>
    </source>
</evidence>
<dbReference type="SMART" id="SM00028">
    <property type="entry name" value="TPR"/>
    <property type="match status" value="6"/>
</dbReference>
<name>A0A382D5L1_9ZZZZ</name>
<keyword evidence="2" id="KW-0802">TPR repeat</keyword>
<dbReference type="PROSITE" id="PS50005">
    <property type="entry name" value="TPR"/>
    <property type="match status" value="1"/>
</dbReference>
<evidence type="ECO:0000256" key="1">
    <source>
        <dbReference type="ARBA" id="ARBA00022737"/>
    </source>
</evidence>
<dbReference type="InterPro" id="IPR050498">
    <property type="entry name" value="Ycf3"/>
</dbReference>
<organism evidence="4">
    <name type="scientific">marine metagenome</name>
    <dbReference type="NCBI Taxonomy" id="408172"/>
    <lineage>
        <taxon>unclassified sequences</taxon>
        <taxon>metagenomes</taxon>
        <taxon>ecological metagenomes</taxon>
    </lineage>
</organism>
<dbReference type="Gene3D" id="1.25.40.10">
    <property type="entry name" value="Tetratricopeptide repeat domain"/>
    <property type="match status" value="2"/>
</dbReference>
<dbReference type="Pfam" id="PF13181">
    <property type="entry name" value="TPR_8"/>
    <property type="match status" value="2"/>
</dbReference>
<sequence>MNKLFNGIIFIALLFSACSKKPVIELPITTASPKALEYYKKAMEYYKTTDWPEGWAMLDSALLFDPNFALASLNRWHPDPDIRTKNRKKAYSLMNQVSSAEKHILKSNQFGDAGNSDSALYTIQKLVEENPGSYEAYNALGLIYGGRNELLLSEKAYKKAIELNPDNYEAYTRLCGQHIMYGFYDILPEEKRDIDKGREYTEKLIELKPNRAHGHHFKANSYRQTAEFKKAIPLYDKAMQLSKGTNSEAAETYVSAHNLMFSGDFDKARERYKKAVEIAKNKKDFSTEGDIMNYITLSYLFQKDFEGALDNLYAMMENLESNKELSEAEYLDMATEAERRKFLCYAHNQMEKEATKSLLKTIELNEKLAVLMQDEIRLKGHQRRKAYLTSWNDILFGNYQSARQNLETLKEIAGTFQSPTAFNGYYRLMGMLYLMEGSPTKAEELFNQGGWHTYFDYFKALALKANGKKEDAKEILSNIAGDNFSYLELALVKVLAQEQLQKL</sequence>
<evidence type="ECO:0000256" key="2">
    <source>
        <dbReference type="ARBA" id="ARBA00022803"/>
    </source>
</evidence>
<dbReference type="AlphaFoldDB" id="A0A382D5L1"/>
<dbReference type="InterPro" id="IPR019734">
    <property type="entry name" value="TPR_rpt"/>
</dbReference>
<reference evidence="4" key="1">
    <citation type="submission" date="2018-05" db="EMBL/GenBank/DDBJ databases">
        <authorList>
            <person name="Lanie J.A."/>
            <person name="Ng W.-L."/>
            <person name="Kazmierczak K.M."/>
            <person name="Andrzejewski T.M."/>
            <person name="Davidsen T.M."/>
            <person name="Wayne K.J."/>
            <person name="Tettelin H."/>
            <person name="Glass J.I."/>
            <person name="Rusch D."/>
            <person name="Podicherti R."/>
            <person name="Tsui H.-C.T."/>
            <person name="Winkler M.E."/>
        </authorList>
    </citation>
    <scope>NUCLEOTIDE SEQUENCE</scope>
</reference>
<evidence type="ECO:0000256" key="3">
    <source>
        <dbReference type="SAM" id="Coils"/>
    </source>
</evidence>
<keyword evidence="3" id="KW-0175">Coiled coil</keyword>
<protein>
    <submittedName>
        <fullName evidence="4">Uncharacterized protein</fullName>
    </submittedName>
</protein>
<dbReference type="PANTHER" id="PTHR44858">
    <property type="entry name" value="TETRATRICOPEPTIDE REPEAT PROTEIN 6"/>
    <property type="match status" value="1"/>
</dbReference>
<proteinExistence type="predicted"/>
<dbReference type="PANTHER" id="PTHR44858:SF1">
    <property type="entry name" value="UDP-N-ACETYLGLUCOSAMINE--PEPTIDE N-ACETYLGLUCOSAMINYLTRANSFERASE SPINDLY-RELATED"/>
    <property type="match status" value="1"/>
</dbReference>
<gene>
    <name evidence="4" type="ORF">METZ01_LOCUS185865</name>
</gene>
<dbReference type="SUPFAM" id="SSF48452">
    <property type="entry name" value="TPR-like"/>
    <property type="match status" value="1"/>
</dbReference>
<dbReference type="PROSITE" id="PS51257">
    <property type="entry name" value="PROKAR_LIPOPROTEIN"/>
    <property type="match status" value="1"/>
</dbReference>
<dbReference type="SUPFAM" id="SSF81901">
    <property type="entry name" value="HCP-like"/>
    <property type="match status" value="1"/>
</dbReference>
<accession>A0A382D5L1</accession>
<feature type="coiled-coil region" evidence="3">
    <location>
        <begin position="302"/>
        <end position="336"/>
    </location>
</feature>
<dbReference type="InterPro" id="IPR011990">
    <property type="entry name" value="TPR-like_helical_dom_sf"/>
</dbReference>
<keyword evidence="1" id="KW-0677">Repeat</keyword>
<dbReference type="Pfam" id="PF13176">
    <property type="entry name" value="TPR_7"/>
    <property type="match status" value="1"/>
</dbReference>